<evidence type="ECO:0000256" key="2">
    <source>
        <dbReference type="ARBA" id="ARBA00012438"/>
    </source>
</evidence>
<evidence type="ECO:0000256" key="6">
    <source>
        <dbReference type="SAM" id="Phobius"/>
    </source>
</evidence>
<evidence type="ECO:0000259" key="7">
    <source>
        <dbReference type="PROSITE" id="PS50109"/>
    </source>
</evidence>
<dbReference type="AlphaFoldDB" id="A0A2P7ATK6"/>
<dbReference type="SUPFAM" id="SSF47384">
    <property type="entry name" value="Homodimeric domain of signal transducing histidine kinase"/>
    <property type="match status" value="1"/>
</dbReference>
<sequence length="681" mass="72422">MFGDSHGTALPKGKPFIYHARHNRSKRDMSGLDKPGFILSLKPRLQKLTATGMLQNNILEMTANDLAVAEFCGKQEKLVPIYSVTRSRIAESFGRLCRRWVNPSVAGAAQRDRDARMAGSILAMPVMLAVAMVTSHFMLGELAGIISLVVGVLALPMIFCGALSLSKDSTAVGMSALGAYGLSIASIGAAAAPANLLLWIMAAAIPLEAWFVYRSERSLRISGRIAAVVLAGLLIVSLRADGSVALSPLTLLASFCYLATLVTRTASALAARAMAARRDDRVADLESAVEGVVFSLGTNGLIGSLSSKAQDQFGIARNLLIGTPLLDRVHVSDRVQFLGFLADMKNGAPSAVVEVKLRCVAPGETLKHAHSVRFVSYRLSAVPHSQGEGFVVVATDISQAVADRNALAIARREVETAEITKGRFLASVSHELRTPLNSIIGFSDILLQEICGKLPDGRQREYVELVHRSGNHLLSVVNAILDVSKIEAGTYPIVAESFAFKEAVTMVHDMMAHQAAQKGVTLCDRVSPRIGNVVADSRAIHQVLINLVSNAVKFTEAGGVVTIDALIEDDMLAFSVSDTGIGIAEADLLTLGQPFRQVQNDYTRSHEGTGLGLATVKGLVGLHDGDLRIKSVPGQGTVVDVRIPLNGPASECVQEEPANIVEFNATSEMKGGSHGEARKSA</sequence>
<keyword evidence="6" id="KW-0472">Membrane</keyword>
<feature type="transmembrane region" description="Helical" evidence="6">
    <location>
        <begin position="121"/>
        <end position="139"/>
    </location>
</feature>
<dbReference type="InterPro" id="IPR036890">
    <property type="entry name" value="HATPase_C_sf"/>
</dbReference>
<evidence type="ECO:0000313" key="9">
    <source>
        <dbReference type="Proteomes" id="UP000241764"/>
    </source>
</evidence>
<dbReference type="CDD" id="cd00130">
    <property type="entry name" value="PAS"/>
    <property type="match status" value="1"/>
</dbReference>
<dbReference type="Pfam" id="PF02518">
    <property type="entry name" value="HATPase_c"/>
    <property type="match status" value="1"/>
</dbReference>
<evidence type="ECO:0000256" key="1">
    <source>
        <dbReference type="ARBA" id="ARBA00000085"/>
    </source>
</evidence>
<dbReference type="GO" id="GO:0009927">
    <property type="term" value="F:histidine phosphotransfer kinase activity"/>
    <property type="evidence" value="ECO:0007669"/>
    <property type="project" value="TreeGrafter"/>
</dbReference>
<dbReference type="PROSITE" id="PS50109">
    <property type="entry name" value="HIS_KIN"/>
    <property type="match status" value="1"/>
</dbReference>
<dbReference type="Proteomes" id="UP000241764">
    <property type="component" value="Unassembled WGS sequence"/>
</dbReference>
<keyword evidence="6" id="KW-1133">Transmembrane helix</keyword>
<dbReference type="SMART" id="SM00387">
    <property type="entry name" value="HATPase_c"/>
    <property type="match status" value="1"/>
</dbReference>
<dbReference type="CDD" id="cd00082">
    <property type="entry name" value="HisKA"/>
    <property type="match status" value="1"/>
</dbReference>
<comment type="caution">
    <text evidence="8">The sequence shown here is derived from an EMBL/GenBank/DDBJ whole genome shotgun (WGS) entry which is preliminary data.</text>
</comment>
<protein>
    <recommendedName>
        <fullName evidence="2">histidine kinase</fullName>
        <ecNumber evidence="2">2.7.13.3</ecNumber>
    </recommendedName>
</protein>
<dbReference type="GO" id="GO:0000155">
    <property type="term" value="F:phosphorelay sensor kinase activity"/>
    <property type="evidence" value="ECO:0007669"/>
    <property type="project" value="InterPro"/>
</dbReference>
<keyword evidence="3" id="KW-0597">Phosphoprotein</keyword>
<accession>A0A2P7ATK6</accession>
<dbReference type="EMBL" id="PGGM01000018">
    <property type="protein sequence ID" value="PSH57527.1"/>
    <property type="molecule type" value="Genomic_DNA"/>
</dbReference>
<dbReference type="EC" id="2.7.13.3" evidence="2"/>
<dbReference type="PANTHER" id="PTHR43047">
    <property type="entry name" value="TWO-COMPONENT HISTIDINE PROTEIN KINASE"/>
    <property type="match status" value="1"/>
</dbReference>
<dbReference type="PANTHER" id="PTHR43047:SF72">
    <property type="entry name" value="OSMOSENSING HISTIDINE PROTEIN KINASE SLN1"/>
    <property type="match status" value="1"/>
</dbReference>
<gene>
    <name evidence="8" type="ORF">CU103_27415</name>
</gene>
<dbReference type="GO" id="GO:0005886">
    <property type="term" value="C:plasma membrane"/>
    <property type="evidence" value="ECO:0007669"/>
    <property type="project" value="TreeGrafter"/>
</dbReference>
<keyword evidence="9" id="KW-1185">Reference proteome</keyword>
<evidence type="ECO:0000256" key="5">
    <source>
        <dbReference type="ARBA" id="ARBA00022777"/>
    </source>
</evidence>
<feature type="transmembrane region" description="Helical" evidence="6">
    <location>
        <begin position="252"/>
        <end position="271"/>
    </location>
</feature>
<feature type="transmembrane region" description="Helical" evidence="6">
    <location>
        <begin position="145"/>
        <end position="165"/>
    </location>
</feature>
<dbReference type="SUPFAM" id="SSF55874">
    <property type="entry name" value="ATPase domain of HSP90 chaperone/DNA topoisomerase II/histidine kinase"/>
    <property type="match status" value="1"/>
</dbReference>
<keyword evidence="6" id="KW-0812">Transmembrane</keyword>
<proteinExistence type="predicted"/>
<dbReference type="InterPro" id="IPR036097">
    <property type="entry name" value="HisK_dim/P_sf"/>
</dbReference>
<dbReference type="Gene3D" id="1.10.287.130">
    <property type="match status" value="1"/>
</dbReference>
<dbReference type="SMART" id="SM00388">
    <property type="entry name" value="HisKA"/>
    <property type="match status" value="1"/>
</dbReference>
<dbReference type="InterPro" id="IPR003594">
    <property type="entry name" value="HATPase_dom"/>
</dbReference>
<keyword evidence="4" id="KW-0808">Transferase</keyword>
<dbReference type="InterPro" id="IPR003661">
    <property type="entry name" value="HisK_dim/P_dom"/>
</dbReference>
<comment type="catalytic activity">
    <reaction evidence="1">
        <text>ATP + protein L-histidine = ADP + protein N-phospho-L-histidine.</text>
        <dbReference type="EC" id="2.7.13.3"/>
    </reaction>
</comment>
<dbReference type="InterPro" id="IPR000014">
    <property type="entry name" value="PAS"/>
</dbReference>
<organism evidence="8 9">
    <name type="scientific">Phyllobacterium sophorae</name>
    <dbReference type="NCBI Taxonomy" id="1520277"/>
    <lineage>
        <taxon>Bacteria</taxon>
        <taxon>Pseudomonadati</taxon>
        <taxon>Pseudomonadota</taxon>
        <taxon>Alphaproteobacteria</taxon>
        <taxon>Hyphomicrobiales</taxon>
        <taxon>Phyllobacteriaceae</taxon>
        <taxon>Phyllobacterium</taxon>
    </lineage>
</organism>
<feature type="transmembrane region" description="Helical" evidence="6">
    <location>
        <begin position="225"/>
        <end position="246"/>
    </location>
</feature>
<dbReference type="InterPro" id="IPR005467">
    <property type="entry name" value="His_kinase_dom"/>
</dbReference>
<dbReference type="OrthoDB" id="9813151at2"/>
<dbReference type="InterPro" id="IPR004358">
    <property type="entry name" value="Sig_transdc_His_kin-like_C"/>
</dbReference>
<feature type="transmembrane region" description="Helical" evidence="6">
    <location>
        <begin position="172"/>
        <end position="190"/>
    </location>
</feature>
<evidence type="ECO:0000313" key="8">
    <source>
        <dbReference type="EMBL" id="PSH57527.1"/>
    </source>
</evidence>
<keyword evidence="5 8" id="KW-0418">Kinase</keyword>
<name>A0A2P7ATK6_9HYPH</name>
<evidence type="ECO:0000256" key="4">
    <source>
        <dbReference type="ARBA" id="ARBA00022679"/>
    </source>
</evidence>
<dbReference type="PRINTS" id="PR00344">
    <property type="entry name" value="BCTRLSENSOR"/>
</dbReference>
<dbReference type="SUPFAM" id="SSF55785">
    <property type="entry name" value="PYP-like sensor domain (PAS domain)"/>
    <property type="match status" value="1"/>
</dbReference>
<reference evidence="9" key="1">
    <citation type="submission" date="2017-11" db="EMBL/GenBank/DDBJ databases">
        <authorList>
            <person name="Kuznetsova I."/>
            <person name="Sazanova A."/>
            <person name="Chirak E."/>
            <person name="Safronova V."/>
            <person name="Willems A."/>
        </authorList>
    </citation>
    <scope>NUCLEOTIDE SEQUENCE [LARGE SCALE GENOMIC DNA]</scope>
    <source>
        <strain evidence="9">CCBAU 03422</strain>
    </source>
</reference>
<dbReference type="InterPro" id="IPR035965">
    <property type="entry name" value="PAS-like_dom_sf"/>
</dbReference>
<dbReference type="Pfam" id="PF00512">
    <property type="entry name" value="HisKA"/>
    <property type="match status" value="1"/>
</dbReference>
<dbReference type="Gene3D" id="3.30.450.20">
    <property type="entry name" value="PAS domain"/>
    <property type="match status" value="1"/>
</dbReference>
<dbReference type="Gene3D" id="3.30.565.10">
    <property type="entry name" value="Histidine kinase-like ATPase, C-terminal domain"/>
    <property type="match status" value="1"/>
</dbReference>
<evidence type="ECO:0000256" key="3">
    <source>
        <dbReference type="ARBA" id="ARBA00022553"/>
    </source>
</evidence>
<dbReference type="CDD" id="cd16922">
    <property type="entry name" value="HATPase_EvgS-ArcB-TorS-like"/>
    <property type="match status" value="1"/>
</dbReference>
<feature type="domain" description="Histidine kinase" evidence="7">
    <location>
        <begin position="427"/>
        <end position="647"/>
    </location>
</feature>